<dbReference type="SUPFAM" id="SSF81383">
    <property type="entry name" value="F-box domain"/>
    <property type="match status" value="1"/>
</dbReference>
<dbReference type="InterPro" id="IPR032675">
    <property type="entry name" value="LRR_dom_sf"/>
</dbReference>
<dbReference type="AlphaFoldDB" id="A0A2G2ZQA7"/>
<dbReference type="PANTHER" id="PTHR31639">
    <property type="entry name" value="F-BOX PROTEIN-LIKE"/>
    <property type="match status" value="1"/>
</dbReference>
<dbReference type="Proteomes" id="UP000222542">
    <property type="component" value="Unassembled WGS sequence"/>
</dbReference>
<comment type="caution">
    <text evidence="2">The sequence shown here is derived from an EMBL/GenBank/DDBJ whole genome shotgun (WGS) entry which is preliminary data.</text>
</comment>
<dbReference type="PROSITE" id="PS50181">
    <property type="entry name" value="FBOX"/>
    <property type="match status" value="1"/>
</dbReference>
<protein>
    <recommendedName>
        <fullName evidence="1">F-box domain-containing protein</fullName>
    </recommendedName>
</protein>
<dbReference type="PANTHER" id="PTHR31639:SF243">
    <property type="entry name" value="F-BOX DOMAIN-CONTAINING PROTEIN"/>
    <property type="match status" value="1"/>
</dbReference>
<dbReference type="Gene3D" id="3.80.10.10">
    <property type="entry name" value="Ribonuclease Inhibitor"/>
    <property type="match status" value="1"/>
</dbReference>
<evidence type="ECO:0000313" key="3">
    <source>
        <dbReference type="Proteomes" id="UP000222542"/>
    </source>
</evidence>
<dbReference type="Pfam" id="PF24758">
    <property type="entry name" value="LRR_At5g56370"/>
    <property type="match status" value="1"/>
</dbReference>
<sequence>MSRCATSKICSDLSNSIICELPIDVLHRILDLIPIKHVVRTSILSKHWRQLWSTQPNLVFDPLFFQYVSNIRDSAPSIIHKIIMKHIGPILGFHLISKTDSFAQSDVDQFIIFVSNHGIQKLTLDMANNEKYVLPDSIFTCATLTHLKLSRCFFKLPVGTKFPYLVSLQLENSTIDSPVGSNIISLVLPMLETLELTCCADVDCVDLVCPKLVSLSILSSYRVTFECFNVNPIFTVIKHLCLDGSSLKNLGSYHVPDRLDVSLTLQSMRICDLKISVKRIICALCLLRNSPNLIELDIDEVVKVDETICHSEELFDYLSKAENQVNEALGMIQTVRLRKFKGTTTEMYLIQVILAHSPKLERMIIEQCKKSHSTSGNQHLKTLISYLRASPNAEIKYT</sequence>
<dbReference type="InterPro" id="IPR055411">
    <property type="entry name" value="LRR_FXL15/At3g58940/PEG3-like"/>
</dbReference>
<dbReference type="Gene3D" id="1.20.1280.50">
    <property type="match status" value="1"/>
</dbReference>
<organism evidence="2 3">
    <name type="scientific">Capsicum annuum</name>
    <name type="common">Capsicum pepper</name>
    <dbReference type="NCBI Taxonomy" id="4072"/>
    <lineage>
        <taxon>Eukaryota</taxon>
        <taxon>Viridiplantae</taxon>
        <taxon>Streptophyta</taxon>
        <taxon>Embryophyta</taxon>
        <taxon>Tracheophyta</taxon>
        <taxon>Spermatophyta</taxon>
        <taxon>Magnoliopsida</taxon>
        <taxon>eudicotyledons</taxon>
        <taxon>Gunneridae</taxon>
        <taxon>Pentapetalae</taxon>
        <taxon>asterids</taxon>
        <taxon>lamiids</taxon>
        <taxon>Solanales</taxon>
        <taxon>Solanaceae</taxon>
        <taxon>Solanoideae</taxon>
        <taxon>Capsiceae</taxon>
        <taxon>Capsicum</taxon>
    </lineage>
</organism>
<dbReference type="Pfam" id="PF00646">
    <property type="entry name" value="F-box"/>
    <property type="match status" value="1"/>
</dbReference>
<feature type="domain" description="F-box" evidence="1">
    <location>
        <begin position="15"/>
        <end position="63"/>
    </location>
</feature>
<dbReference type="EMBL" id="AYRZ02000004">
    <property type="protein sequence ID" value="PHT84169.1"/>
    <property type="molecule type" value="Genomic_DNA"/>
</dbReference>
<reference evidence="2 3" key="1">
    <citation type="journal article" date="2014" name="Nat. Genet.">
        <title>Genome sequence of the hot pepper provides insights into the evolution of pungency in Capsicum species.</title>
        <authorList>
            <person name="Kim S."/>
            <person name="Park M."/>
            <person name="Yeom S.I."/>
            <person name="Kim Y.M."/>
            <person name="Lee J.M."/>
            <person name="Lee H.A."/>
            <person name="Seo E."/>
            <person name="Choi J."/>
            <person name="Cheong K."/>
            <person name="Kim K.T."/>
            <person name="Jung K."/>
            <person name="Lee G.W."/>
            <person name="Oh S.K."/>
            <person name="Bae C."/>
            <person name="Kim S.B."/>
            <person name="Lee H.Y."/>
            <person name="Kim S.Y."/>
            <person name="Kim M.S."/>
            <person name="Kang B.C."/>
            <person name="Jo Y.D."/>
            <person name="Yang H.B."/>
            <person name="Jeong H.J."/>
            <person name="Kang W.H."/>
            <person name="Kwon J.K."/>
            <person name="Shin C."/>
            <person name="Lim J.Y."/>
            <person name="Park J.H."/>
            <person name="Huh J.H."/>
            <person name="Kim J.S."/>
            <person name="Kim B.D."/>
            <person name="Cohen O."/>
            <person name="Paran I."/>
            <person name="Suh M.C."/>
            <person name="Lee S.B."/>
            <person name="Kim Y.K."/>
            <person name="Shin Y."/>
            <person name="Noh S.J."/>
            <person name="Park J."/>
            <person name="Seo Y.S."/>
            <person name="Kwon S.Y."/>
            <person name="Kim H.A."/>
            <person name="Park J.M."/>
            <person name="Kim H.J."/>
            <person name="Choi S.B."/>
            <person name="Bosland P.W."/>
            <person name="Reeves G."/>
            <person name="Jo S.H."/>
            <person name="Lee B.W."/>
            <person name="Cho H.T."/>
            <person name="Choi H.S."/>
            <person name="Lee M.S."/>
            <person name="Yu Y."/>
            <person name="Do Choi Y."/>
            <person name="Park B.S."/>
            <person name="van Deynze A."/>
            <person name="Ashrafi H."/>
            <person name="Hill T."/>
            <person name="Kim W.T."/>
            <person name="Pai H.S."/>
            <person name="Ahn H.K."/>
            <person name="Yeam I."/>
            <person name="Giovannoni J.J."/>
            <person name="Rose J.K."/>
            <person name="Sorensen I."/>
            <person name="Lee S.J."/>
            <person name="Kim R.W."/>
            <person name="Choi I.Y."/>
            <person name="Choi B.S."/>
            <person name="Lim J.S."/>
            <person name="Lee Y.H."/>
            <person name="Choi D."/>
        </authorList>
    </citation>
    <scope>NUCLEOTIDE SEQUENCE [LARGE SCALE GENOMIC DNA]</scope>
    <source>
        <strain evidence="3">cv. CM334</strain>
    </source>
</reference>
<reference evidence="2 3" key="2">
    <citation type="journal article" date="2017" name="Genome Biol.">
        <title>New reference genome sequences of hot pepper reveal the massive evolution of plant disease-resistance genes by retroduplication.</title>
        <authorList>
            <person name="Kim S."/>
            <person name="Park J."/>
            <person name="Yeom S.I."/>
            <person name="Kim Y.M."/>
            <person name="Seo E."/>
            <person name="Kim K.T."/>
            <person name="Kim M.S."/>
            <person name="Lee J.M."/>
            <person name="Cheong K."/>
            <person name="Shin H.S."/>
            <person name="Kim S.B."/>
            <person name="Han K."/>
            <person name="Lee J."/>
            <person name="Park M."/>
            <person name="Lee H.A."/>
            <person name="Lee H.Y."/>
            <person name="Lee Y."/>
            <person name="Oh S."/>
            <person name="Lee J.H."/>
            <person name="Choi E."/>
            <person name="Choi E."/>
            <person name="Lee S.E."/>
            <person name="Jeon J."/>
            <person name="Kim H."/>
            <person name="Choi G."/>
            <person name="Song H."/>
            <person name="Lee J."/>
            <person name="Lee S.C."/>
            <person name="Kwon J.K."/>
            <person name="Lee H.Y."/>
            <person name="Koo N."/>
            <person name="Hong Y."/>
            <person name="Kim R.W."/>
            <person name="Kang W.H."/>
            <person name="Huh J.H."/>
            <person name="Kang B.C."/>
            <person name="Yang T.J."/>
            <person name="Lee Y.H."/>
            <person name="Bennetzen J.L."/>
            <person name="Choi D."/>
        </authorList>
    </citation>
    <scope>NUCLEOTIDE SEQUENCE [LARGE SCALE GENOMIC DNA]</scope>
    <source>
        <strain evidence="3">cv. CM334</strain>
    </source>
</reference>
<proteinExistence type="predicted"/>
<dbReference type="Gramene" id="PHT84169">
    <property type="protein sequence ID" value="PHT84169"/>
    <property type="gene ID" value="T459_12612"/>
</dbReference>
<dbReference type="SUPFAM" id="SSF52047">
    <property type="entry name" value="RNI-like"/>
    <property type="match status" value="1"/>
</dbReference>
<gene>
    <name evidence="2" type="ORF">T459_12612</name>
</gene>
<keyword evidence="3" id="KW-1185">Reference proteome</keyword>
<dbReference type="InterPro" id="IPR036047">
    <property type="entry name" value="F-box-like_dom_sf"/>
</dbReference>
<name>A0A2G2ZQA7_CAPAN</name>
<dbReference type="InterPro" id="IPR053781">
    <property type="entry name" value="F-box_AtFBL13-like"/>
</dbReference>
<dbReference type="InterPro" id="IPR001810">
    <property type="entry name" value="F-box_dom"/>
</dbReference>
<dbReference type="STRING" id="4072.A0A2G2ZQA7"/>
<evidence type="ECO:0000259" key="1">
    <source>
        <dbReference type="PROSITE" id="PS50181"/>
    </source>
</evidence>
<evidence type="ECO:0000313" key="2">
    <source>
        <dbReference type="EMBL" id="PHT84169.1"/>
    </source>
</evidence>
<dbReference type="OMA" id="TEMYLIQ"/>
<dbReference type="SMART" id="SM00256">
    <property type="entry name" value="FBOX"/>
    <property type="match status" value="1"/>
</dbReference>
<dbReference type="CDD" id="cd22160">
    <property type="entry name" value="F-box_AtFBL13-like"/>
    <property type="match status" value="1"/>
</dbReference>
<accession>A0A2G2ZQA7</accession>